<protein>
    <submittedName>
        <fullName evidence="5">GAS6 protein</fullName>
    </submittedName>
</protein>
<feature type="non-terminal residue" evidence="5">
    <location>
        <position position="1"/>
    </location>
</feature>
<dbReference type="SMART" id="SM00179">
    <property type="entry name" value="EGF_CA"/>
    <property type="match status" value="1"/>
</dbReference>
<dbReference type="Proteomes" id="UP001166093">
    <property type="component" value="Unassembled WGS sequence"/>
</dbReference>
<gene>
    <name evidence="5" type="primary">Gas6_0</name>
    <name evidence="5" type="ORF">GTO93_0006020</name>
</gene>
<reference evidence="5" key="1">
    <citation type="journal article" date="2021" name="Cell">
        <title>Tracing the genetic footprints of vertebrate landing in non-teleost ray-finned fishes.</title>
        <authorList>
            <person name="Bi X."/>
            <person name="Wang K."/>
            <person name="Yang L."/>
            <person name="Pan H."/>
            <person name="Jiang H."/>
            <person name="Wei Q."/>
            <person name="Fang M."/>
            <person name="Yu H."/>
            <person name="Zhu C."/>
            <person name="Cai Y."/>
            <person name="He Y."/>
            <person name="Gan X."/>
            <person name="Zeng H."/>
            <person name="Yu D."/>
            <person name="Zhu Y."/>
            <person name="Jiang H."/>
            <person name="Qiu Q."/>
            <person name="Yang H."/>
            <person name="Zhang Y.E."/>
            <person name="Wang W."/>
            <person name="Zhu M."/>
            <person name="He S."/>
            <person name="Zhang G."/>
        </authorList>
    </citation>
    <scope>NUCLEOTIDE SEQUENCE</scope>
    <source>
        <strain evidence="5">Pddl_001</strain>
    </source>
</reference>
<feature type="domain" description="EGF-like" evidence="4">
    <location>
        <begin position="47"/>
        <end position="87"/>
    </location>
</feature>
<dbReference type="Pfam" id="PF07645">
    <property type="entry name" value="EGF_CA"/>
    <property type="match status" value="1"/>
</dbReference>
<evidence type="ECO:0000256" key="3">
    <source>
        <dbReference type="PROSITE-ProRule" id="PRU00076"/>
    </source>
</evidence>
<dbReference type="InterPro" id="IPR001881">
    <property type="entry name" value="EGF-like_Ca-bd_dom"/>
</dbReference>
<comment type="caution">
    <text evidence="3">Lacks conserved residue(s) required for the propagation of feature annotation.</text>
</comment>
<keyword evidence="1 3" id="KW-0245">EGF-like domain</keyword>
<accession>A0ABS2Y9J2</accession>
<evidence type="ECO:0000313" key="6">
    <source>
        <dbReference type="Proteomes" id="UP001166093"/>
    </source>
</evidence>
<keyword evidence="2" id="KW-1015">Disulfide bond</keyword>
<sequence length="89" mass="10120">MKHTLVKDFQMYPRCSFRKLTQLPSWYHISEGQFNGLASISSLAHYDVDECQEQSGVCEQARHNDHGSFHCHCQAGYSLGADRKTCLLA</sequence>
<evidence type="ECO:0000313" key="5">
    <source>
        <dbReference type="EMBL" id="MBN3282607.1"/>
    </source>
</evidence>
<comment type="caution">
    <text evidence="5">The sequence shown here is derived from an EMBL/GenBank/DDBJ whole genome shotgun (WGS) entry which is preliminary data.</text>
</comment>
<dbReference type="PROSITE" id="PS01186">
    <property type="entry name" value="EGF_2"/>
    <property type="match status" value="1"/>
</dbReference>
<evidence type="ECO:0000259" key="4">
    <source>
        <dbReference type="PROSITE" id="PS50026"/>
    </source>
</evidence>
<keyword evidence="6" id="KW-1185">Reference proteome</keyword>
<evidence type="ECO:0000256" key="1">
    <source>
        <dbReference type="ARBA" id="ARBA00022536"/>
    </source>
</evidence>
<proteinExistence type="predicted"/>
<evidence type="ECO:0000256" key="2">
    <source>
        <dbReference type="ARBA" id="ARBA00023157"/>
    </source>
</evidence>
<feature type="non-terminal residue" evidence="5">
    <location>
        <position position="89"/>
    </location>
</feature>
<dbReference type="InterPro" id="IPR000742">
    <property type="entry name" value="EGF"/>
</dbReference>
<dbReference type="Gene3D" id="2.10.25.10">
    <property type="entry name" value="Laminin"/>
    <property type="match status" value="1"/>
</dbReference>
<dbReference type="InterPro" id="IPR049883">
    <property type="entry name" value="NOTCH1_EGF-like"/>
</dbReference>
<organism evidence="5 6">
    <name type="scientific">Polyodon spathula</name>
    <name type="common">North American paddlefish</name>
    <name type="synonym">Squalus spathula</name>
    <dbReference type="NCBI Taxonomy" id="7913"/>
    <lineage>
        <taxon>Eukaryota</taxon>
        <taxon>Metazoa</taxon>
        <taxon>Chordata</taxon>
        <taxon>Craniata</taxon>
        <taxon>Vertebrata</taxon>
        <taxon>Euteleostomi</taxon>
        <taxon>Actinopterygii</taxon>
        <taxon>Chondrostei</taxon>
        <taxon>Acipenseriformes</taxon>
        <taxon>Polyodontidae</taxon>
        <taxon>Polyodon</taxon>
    </lineage>
</organism>
<name>A0ABS2Y9J2_POLSP</name>
<dbReference type="SUPFAM" id="SSF57196">
    <property type="entry name" value="EGF/Laminin"/>
    <property type="match status" value="1"/>
</dbReference>
<dbReference type="PROSITE" id="PS50026">
    <property type="entry name" value="EGF_3"/>
    <property type="match status" value="1"/>
</dbReference>
<dbReference type="EMBL" id="JAAWVQ010119158">
    <property type="protein sequence ID" value="MBN3282607.1"/>
    <property type="molecule type" value="Genomic_DNA"/>
</dbReference>